<dbReference type="RefSeq" id="WP_004600436.1">
    <property type="nucleotide sequence ID" value="NZ_HF541865.1"/>
</dbReference>
<dbReference type="Proteomes" id="UP000006078">
    <property type="component" value="Unassembled WGS sequence"/>
</dbReference>
<feature type="domain" description="ABC transporter" evidence="6">
    <location>
        <begin position="15"/>
        <end position="243"/>
    </location>
</feature>
<dbReference type="HOGENOM" id="CLU_000604_1_2_11"/>
<dbReference type="EMBL" id="AHAE01000030">
    <property type="protein sequence ID" value="EJZ82558.1"/>
    <property type="molecule type" value="Genomic_DNA"/>
</dbReference>
<accession>I7IWC6</accession>
<dbReference type="Pfam" id="PF00005">
    <property type="entry name" value="ABC_tran"/>
    <property type="match status" value="1"/>
</dbReference>
<keyword evidence="3" id="KW-0547">Nucleotide-binding</keyword>
<dbReference type="GO" id="GO:0046677">
    <property type="term" value="P:response to antibiotic"/>
    <property type="evidence" value="ECO:0007669"/>
    <property type="project" value="UniProtKB-KW"/>
</dbReference>
<evidence type="ECO:0000313" key="8">
    <source>
        <dbReference type="EMBL" id="EJZ82558.1"/>
    </source>
</evidence>
<sequence length="313" mass="32716">MRSSTPGAAHSVPAISITGATRTFPDGSGGRVRAVDGVSLEVARGEVVALLGPNGAGKSTLIDLILGLGRPESGTVAVCGEAPRLAARGGRLGAVLQTGGLLADLTVRETVELIAALHENPLSVDEAMRTAGVEGFAKRKVVKCSGGQRQRLKFALALLPRPDVLVLDEPTAGMDVTARGEFWGIVAGIARSGTAVLFATHYLEEAERYASRTVLLAEGRVIADGPTAKVRSAVGLAHVTATWRPTAEELAALPAGTSHEADGDVVELRTDRPDELARHLLNHTSARNLGIRQAGLEEAFTHLTAAERKDTDR</sequence>
<keyword evidence="4 7" id="KW-0067">ATP-binding</keyword>
<dbReference type="EMBL" id="CAJZ01000002">
    <property type="protein sequence ID" value="CCI82793.1"/>
    <property type="molecule type" value="Genomic_DNA"/>
</dbReference>
<dbReference type="Gene3D" id="3.40.50.300">
    <property type="entry name" value="P-loop containing nucleotide triphosphate hydrolases"/>
    <property type="match status" value="1"/>
</dbReference>
<evidence type="ECO:0000313" key="10">
    <source>
        <dbReference type="Proteomes" id="UP000011016"/>
    </source>
</evidence>
<dbReference type="PANTHER" id="PTHR42711:SF17">
    <property type="entry name" value="ABC TRANSPORTER ATP-BINDING PROTEIN"/>
    <property type="match status" value="1"/>
</dbReference>
<evidence type="ECO:0000259" key="6">
    <source>
        <dbReference type="PROSITE" id="PS50893"/>
    </source>
</evidence>
<evidence type="ECO:0000256" key="1">
    <source>
        <dbReference type="ARBA" id="ARBA00004202"/>
    </source>
</evidence>
<evidence type="ECO:0000256" key="2">
    <source>
        <dbReference type="ARBA" id="ARBA00022448"/>
    </source>
</evidence>
<dbReference type="InterPro" id="IPR017871">
    <property type="entry name" value="ABC_transporter-like_CS"/>
</dbReference>
<dbReference type="PROSITE" id="PS50893">
    <property type="entry name" value="ABC_TRANSPORTER_2"/>
    <property type="match status" value="1"/>
</dbReference>
<evidence type="ECO:0000256" key="3">
    <source>
        <dbReference type="ARBA" id="ARBA00022741"/>
    </source>
</evidence>
<dbReference type="OrthoDB" id="9804819at2"/>
<dbReference type="GO" id="GO:0016887">
    <property type="term" value="F:ATP hydrolysis activity"/>
    <property type="evidence" value="ECO:0007669"/>
    <property type="project" value="InterPro"/>
</dbReference>
<dbReference type="Proteomes" id="UP000011016">
    <property type="component" value="Unassembled WGS sequence"/>
</dbReference>
<dbReference type="InterPro" id="IPR050763">
    <property type="entry name" value="ABC_transporter_ATP-binding"/>
</dbReference>
<comment type="subcellular location">
    <subcellularLocation>
        <location evidence="1">Cell membrane</location>
        <topology evidence="1">Peripheral membrane protein</topology>
    </subcellularLocation>
</comment>
<dbReference type="InterPro" id="IPR027417">
    <property type="entry name" value="P-loop_NTPase"/>
</dbReference>
<name>I7IWC6_9CORY</name>
<keyword evidence="5" id="KW-0046">Antibiotic resistance</keyword>
<gene>
    <name evidence="7" type="ORF">BN46_0035</name>
    <name evidence="8" type="ORF">HMPREF9719_00546</name>
</gene>
<evidence type="ECO:0000313" key="7">
    <source>
        <dbReference type="EMBL" id="CCI82793.1"/>
    </source>
</evidence>
<comment type="caution">
    <text evidence="7">The sequence shown here is derived from an EMBL/GenBank/DDBJ whole genome shotgun (WGS) entry which is preliminary data.</text>
</comment>
<organism evidence="7 10">
    <name type="scientific">Corynebacterium otitidis ATCC 51513</name>
    <dbReference type="NCBI Taxonomy" id="883169"/>
    <lineage>
        <taxon>Bacteria</taxon>
        <taxon>Bacillati</taxon>
        <taxon>Actinomycetota</taxon>
        <taxon>Actinomycetes</taxon>
        <taxon>Mycobacteriales</taxon>
        <taxon>Corynebacteriaceae</taxon>
        <taxon>Corynebacterium</taxon>
    </lineage>
</organism>
<proteinExistence type="predicted"/>
<dbReference type="GO" id="GO:0005524">
    <property type="term" value="F:ATP binding"/>
    <property type="evidence" value="ECO:0007669"/>
    <property type="project" value="UniProtKB-KW"/>
</dbReference>
<dbReference type="PANTHER" id="PTHR42711">
    <property type="entry name" value="ABC TRANSPORTER ATP-BINDING PROTEIN"/>
    <property type="match status" value="1"/>
</dbReference>
<evidence type="ECO:0000256" key="5">
    <source>
        <dbReference type="ARBA" id="ARBA00023251"/>
    </source>
</evidence>
<dbReference type="GO" id="GO:0005886">
    <property type="term" value="C:plasma membrane"/>
    <property type="evidence" value="ECO:0007669"/>
    <property type="project" value="UniProtKB-SubCell"/>
</dbReference>
<dbReference type="SUPFAM" id="SSF52540">
    <property type="entry name" value="P-loop containing nucleoside triphosphate hydrolases"/>
    <property type="match status" value="1"/>
</dbReference>
<dbReference type="PROSITE" id="PS00211">
    <property type="entry name" value="ABC_TRANSPORTER_1"/>
    <property type="match status" value="1"/>
</dbReference>
<dbReference type="InterPro" id="IPR003593">
    <property type="entry name" value="AAA+_ATPase"/>
</dbReference>
<dbReference type="PATRIC" id="fig|883169.3.peg.516"/>
<protein>
    <submittedName>
        <fullName evidence="7">Antibiotic transport system ATP-binding protein</fullName>
    </submittedName>
</protein>
<keyword evidence="9" id="KW-1185">Reference proteome</keyword>
<dbReference type="SMART" id="SM00382">
    <property type="entry name" value="AAA"/>
    <property type="match status" value="1"/>
</dbReference>
<evidence type="ECO:0000256" key="4">
    <source>
        <dbReference type="ARBA" id="ARBA00022840"/>
    </source>
</evidence>
<keyword evidence="2" id="KW-0813">Transport</keyword>
<reference evidence="8 9" key="2">
    <citation type="submission" date="2012-08" db="EMBL/GenBank/DDBJ databases">
        <title>The Genome Sequence of Turicella otitidis ATCC 51513.</title>
        <authorList>
            <consortium name="The Broad Institute Genome Sequencing Platform"/>
            <person name="Earl A."/>
            <person name="Ward D."/>
            <person name="Feldgarden M."/>
            <person name="Gevers D."/>
            <person name="Huys G."/>
            <person name="Walker B."/>
            <person name="Young S.K."/>
            <person name="Zeng Q."/>
            <person name="Gargeya S."/>
            <person name="Fitzgerald M."/>
            <person name="Haas B."/>
            <person name="Abouelleil A."/>
            <person name="Alvarado L."/>
            <person name="Arachchi H.M."/>
            <person name="Berlin A.M."/>
            <person name="Chapman S.B."/>
            <person name="Goldberg J."/>
            <person name="Griggs A."/>
            <person name="Gujja S."/>
            <person name="Hansen M."/>
            <person name="Howarth C."/>
            <person name="Imamovic A."/>
            <person name="Larimer J."/>
            <person name="McCowen C."/>
            <person name="Montmayeur A."/>
            <person name="Murphy C."/>
            <person name="Neiman D."/>
            <person name="Pearson M."/>
            <person name="Priest M."/>
            <person name="Roberts A."/>
            <person name="Saif S."/>
            <person name="Shea T."/>
            <person name="Sisk P."/>
            <person name="Sykes S."/>
            <person name="Wortman J."/>
            <person name="Nusbaum C."/>
            <person name="Birren B."/>
        </authorList>
    </citation>
    <scope>NUCLEOTIDE SEQUENCE [LARGE SCALE GENOMIC DNA]</scope>
    <source>
        <strain evidence="8 9">ATCC 51513</strain>
    </source>
</reference>
<dbReference type="AlphaFoldDB" id="I7IWC6"/>
<evidence type="ECO:0000313" key="9">
    <source>
        <dbReference type="Proteomes" id="UP000006078"/>
    </source>
</evidence>
<reference evidence="7 10" key="1">
    <citation type="journal article" date="2012" name="J. Bacteriol.">
        <title>Draft Genome Sequence of Turicella otitidis ATCC 51513, Isolated from Middle Ear Fluid from a Child with Otitis Media.</title>
        <authorList>
            <person name="Brinkrolf K."/>
            <person name="Schneider J."/>
            <person name="Knecht M."/>
            <person name="Ruckert C."/>
            <person name="Tauch A."/>
        </authorList>
    </citation>
    <scope>NUCLEOTIDE SEQUENCE [LARGE SCALE GENOMIC DNA]</scope>
    <source>
        <strain evidence="7 10">ATCC 51513</strain>
    </source>
</reference>
<dbReference type="CDD" id="cd03230">
    <property type="entry name" value="ABC_DR_subfamily_A"/>
    <property type="match status" value="1"/>
</dbReference>
<dbReference type="STRING" id="29321.AAV33_03045"/>
<dbReference type="eggNOG" id="COG1131">
    <property type="taxonomic scope" value="Bacteria"/>
</dbReference>
<dbReference type="InterPro" id="IPR003439">
    <property type="entry name" value="ABC_transporter-like_ATP-bd"/>
</dbReference>